<dbReference type="InterPro" id="IPR045341">
    <property type="entry name" value="DUF6532"/>
</dbReference>
<dbReference type="STRING" id="5364.A0A5C3MJW1"/>
<dbReference type="Pfam" id="PF20149">
    <property type="entry name" value="DUF6532"/>
    <property type="match status" value="1"/>
</dbReference>
<evidence type="ECO:0000313" key="4">
    <source>
        <dbReference type="Proteomes" id="UP000305948"/>
    </source>
</evidence>
<organism evidence="3 4">
    <name type="scientific">Heliocybe sulcata</name>
    <dbReference type="NCBI Taxonomy" id="5364"/>
    <lineage>
        <taxon>Eukaryota</taxon>
        <taxon>Fungi</taxon>
        <taxon>Dikarya</taxon>
        <taxon>Basidiomycota</taxon>
        <taxon>Agaricomycotina</taxon>
        <taxon>Agaricomycetes</taxon>
        <taxon>Gloeophyllales</taxon>
        <taxon>Gloeophyllaceae</taxon>
        <taxon>Heliocybe</taxon>
    </lineage>
</organism>
<name>A0A5C3MJW1_9AGAM</name>
<accession>A0A5C3MJW1</accession>
<dbReference type="AlphaFoldDB" id="A0A5C3MJW1"/>
<feature type="compositionally biased region" description="Acidic residues" evidence="1">
    <location>
        <begin position="25"/>
        <end position="38"/>
    </location>
</feature>
<feature type="domain" description="DUF6532" evidence="2">
    <location>
        <begin position="105"/>
        <end position="304"/>
    </location>
</feature>
<evidence type="ECO:0000313" key="3">
    <source>
        <dbReference type="EMBL" id="TFK45197.1"/>
    </source>
</evidence>
<gene>
    <name evidence="3" type="ORF">OE88DRAFT_1740513</name>
</gene>
<keyword evidence="4" id="KW-1185">Reference proteome</keyword>
<protein>
    <recommendedName>
        <fullName evidence="2">DUF6532 domain-containing protein</fullName>
    </recommendedName>
</protein>
<feature type="region of interest" description="Disordered" evidence="1">
    <location>
        <begin position="1"/>
        <end position="38"/>
    </location>
</feature>
<evidence type="ECO:0000256" key="1">
    <source>
        <dbReference type="SAM" id="MobiDB-lite"/>
    </source>
</evidence>
<reference evidence="3 4" key="1">
    <citation type="journal article" date="2019" name="Nat. Ecol. Evol.">
        <title>Megaphylogeny resolves global patterns of mushroom evolution.</title>
        <authorList>
            <person name="Varga T."/>
            <person name="Krizsan K."/>
            <person name="Foldi C."/>
            <person name="Dima B."/>
            <person name="Sanchez-Garcia M."/>
            <person name="Sanchez-Ramirez S."/>
            <person name="Szollosi G.J."/>
            <person name="Szarkandi J.G."/>
            <person name="Papp V."/>
            <person name="Albert L."/>
            <person name="Andreopoulos W."/>
            <person name="Angelini C."/>
            <person name="Antonin V."/>
            <person name="Barry K.W."/>
            <person name="Bougher N.L."/>
            <person name="Buchanan P."/>
            <person name="Buyck B."/>
            <person name="Bense V."/>
            <person name="Catcheside P."/>
            <person name="Chovatia M."/>
            <person name="Cooper J."/>
            <person name="Damon W."/>
            <person name="Desjardin D."/>
            <person name="Finy P."/>
            <person name="Geml J."/>
            <person name="Haridas S."/>
            <person name="Hughes K."/>
            <person name="Justo A."/>
            <person name="Karasinski D."/>
            <person name="Kautmanova I."/>
            <person name="Kiss B."/>
            <person name="Kocsube S."/>
            <person name="Kotiranta H."/>
            <person name="LaButti K.M."/>
            <person name="Lechner B.E."/>
            <person name="Liimatainen K."/>
            <person name="Lipzen A."/>
            <person name="Lukacs Z."/>
            <person name="Mihaltcheva S."/>
            <person name="Morgado L.N."/>
            <person name="Niskanen T."/>
            <person name="Noordeloos M.E."/>
            <person name="Ohm R.A."/>
            <person name="Ortiz-Santana B."/>
            <person name="Ovrebo C."/>
            <person name="Racz N."/>
            <person name="Riley R."/>
            <person name="Savchenko A."/>
            <person name="Shiryaev A."/>
            <person name="Soop K."/>
            <person name="Spirin V."/>
            <person name="Szebenyi C."/>
            <person name="Tomsovsky M."/>
            <person name="Tulloss R.E."/>
            <person name="Uehling J."/>
            <person name="Grigoriev I.V."/>
            <person name="Vagvolgyi C."/>
            <person name="Papp T."/>
            <person name="Martin F.M."/>
            <person name="Miettinen O."/>
            <person name="Hibbett D.S."/>
            <person name="Nagy L.G."/>
        </authorList>
    </citation>
    <scope>NUCLEOTIDE SEQUENCE [LARGE SCALE GENOMIC DNA]</scope>
    <source>
        <strain evidence="3 4">OMC1185</strain>
    </source>
</reference>
<dbReference type="EMBL" id="ML213560">
    <property type="protein sequence ID" value="TFK45197.1"/>
    <property type="molecule type" value="Genomic_DNA"/>
</dbReference>
<dbReference type="Proteomes" id="UP000305948">
    <property type="component" value="Unassembled WGS sequence"/>
</dbReference>
<evidence type="ECO:0000259" key="2">
    <source>
        <dbReference type="Pfam" id="PF20149"/>
    </source>
</evidence>
<sequence length="414" mass="44379">MDDSEEDNAVSNTEAPNVEYHAGSEGDEGEVAGGEEDGVTMIGDDLPAINEADENESIVEAGAEFIIDEEVHHPVTKRRRGRKPNATLGALDAGPLCDLADVGHKIIQTLICAEHAFPLERKRTVDKALAEAANRSTQTTVLWTSLCSDPVLAEQKGHIADYVWKVAASVRGHVKDKAAGVVGLYHIPGGVQDIKGRVTWLIEEKKYRFSFGGLDVEKQTYDGLQPLGHPALENIIQSQWFASSKSDGARYPVRFRNIPAPVWALAMTAMEAAIADWQSGQYSKVKFAEERWRKSYKNNLAYVNSIEKKSPTWYQNFSKAVYDRVCFNGNISVEFEDDEDLDVSAIINFDALEAIATASVPSVAPIPLPSSGAPLAAGNTASDVGSGAVGSGGSGTVNAANTTATITTLAAKGS</sequence>
<dbReference type="OrthoDB" id="2790754at2759"/>
<proteinExistence type="predicted"/>